<feature type="non-terminal residue" evidence="1">
    <location>
        <position position="1"/>
    </location>
</feature>
<reference evidence="1" key="1">
    <citation type="journal article" date="2021" name="Proc. Natl. Acad. Sci. U.S.A.">
        <title>Three genomes in the algal genus Volvox reveal the fate of a haploid sex-determining region after a transition to homothallism.</title>
        <authorList>
            <person name="Yamamoto K."/>
            <person name="Hamaji T."/>
            <person name="Kawai-Toyooka H."/>
            <person name="Matsuzaki R."/>
            <person name="Takahashi F."/>
            <person name="Nishimura Y."/>
            <person name="Kawachi M."/>
            <person name="Noguchi H."/>
            <person name="Minakuchi Y."/>
            <person name="Umen J.G."/>
            <person name="Toyoda A."/>
            <person name="Nozaki H."/>
        </authorList>
    </citation>
    <scope>NUCLEOTIDE SEQUENCE</scope>
    <source>
        <strain evidence="1">NIES-3780</strain>
    </source>
</reference>
<evidence type="ECO:0000313" key="1">
    <source>
        <dbReference type="EMBL" id="GIL63370.1"/>
    </source>
</evidence>
<name>A0A8J4F7F8_9CHLO</name>
<gene>
    <name evidence="1" type="ORF">Vafri_17447</name>
</gene>
<organism evidence="1 2">
    <name type="scientific">Volvox africanus</name>
    <dbReference type="NCBI Taxonomy" id="51714"/>
    <lineage>
        <taxon>Eukaryota</taxon>
        <taxon>Viridiplantae</taxon>
        <taxon>Chlorophyta</taxon>
        <taxon>core chlorophytes</taxon>
        <taxon>Chlorophyceae</taxon>
        <taxon>CS clade</taxon>
        <taxon>Chlamydomonadales</taxon>
        <taxon>Volvocaceae</taxon>
        <taxon>Volvox</taxon>
    </lineage>
</organism>
<comment type="caution">
    <text evidence="1">The sequence shown here is derived from an EMBL/GenBank/DDBJ whole genome shotgun (WGS) entry which is preliminary data.</text>
</comment>
<protein>
    <submittedName>
        <fullName evidence="1">Uncharacterized protein</fullName>
    </submittedName>
</protein>
<evidence type="ECO:0000313" key="2">
    <source>
        <dbReference type="Proteomes" id="UP000747399"/>
    </source>
</evidence>
<dbReference type="EMBL" id="BNCO01000057">
    <property type="protein sequence ID" value="GIL63370.1"/>
    <property type="molecule type" value="Genomic_DNA"/>
</dbReference>
<keyword evidence="2" id="KW-1185">Reference proteome</keyword>
<dbReference type="AlphaFoldDB" id="A0A8J4F7F8"/>
<dbReference type="Proteomes" id="UP000747399">
    <property type="component" value="Unassembled WGS sequence"/>
</dbReference>
<proteinExistence type="predicted"/>
<accession>A0A8J4F7F8</accession>
<sequence length="274" mass="29977">LKQPQIVSTLSNIYLIVHPEGDRLFKRVFIASQLCRKWTVVATMSTAISPQPSPSHLPASQPSLRTCQRSCRGLMLYFPPLPQHGARGNQSTSWRSSEPVCLGLSAARNGPNMDLQKLHDAREIPASQHVDYSVVLGHAVFQTYNGDTKVLPPGCMSGLEFMRFCKAAATAPATLSGSATSMGRNSTDTTALSTPIVVSAIKAITGSLKTFASSFRILTSSADTNARLNKTWSRIVEFDPQEYADKFEAQIYKNLDSMSKWLRDLQDAVSKPKA</sequence>